<gene>
    <name evidence="1" type="ORF">BpHYR1_000170</name>
</gene>
<proteinExistence type="predicted"/>
<reference evidence="1 2" key="1">
    <citation type="journal article" date="2018" name="Sci. Rep.">
        <title>Genomic signatures of local adaptation to the degree of environmental predictability in rotifers.</title>
        <authorList>
            <person name="Franch-Gras L."/>
            <person name="Hahn C."/>
            <person name="Garcia-Roger E.M."/>
            <person name="Carmona M.J."/>
            <person name="Serra M."/>
            <person name="Gomez A."/>
        </authorList>
    </citation>
    <scope>NUCLEOTIDE SEQUENCE [LARGE SCALE GENOMIC DNA]</scope>
    <source>
        <strain evidence="1">HYR1</strain>
    </source>
</reference>
<protein>
    <submittedName>
        <fullName evidence="1">Uncharacterized protein</fullName>
    </submittedName>
</protein>
<evidence type="ECO:0000313" key="1">
    <source>
        <dbReference type="EMBL" id="RNA34323.1"/>
    </source>
</evidence>
<dbReference type="AlphaFoldDB" id="A0A3M7SEU0"/>
<keyword evidence="2" id="KW-1185">Reference proteome</keyword>
<name>A0A3M7SEU0_BRAPC</name>
<comment type="caution">
    <text evidence="1">The sequence shown here is derived from an EMBL/GenBank/DDBJ whole genome shotgun (WGS) entry which is preliminary data.</text>
</comment>
<evidence type="ECO:0000313" key="2">
    <source>
        <dbReference type="Proteomes" id="UP000276133"/>
    </source>
</evidence>
<accession>A0A3M7SEU0</accession>
<dbReference type="Proteomes" id="UP000276133">
    <property type="component" value="Unassembled WGS sequence"/>
</dbReference>
<organism evidence="1 2">
    <name type="scientific">Brachionus plicatilis</name>
    <name type="common">Marine rotifer</name>
    <name type="synonym">Brachionus muelleri</name>
    <dbReference type="NCBI Taxonomy" id="10195"/>
    <lineage>
        <taxon>Eukaryota</taxon>
        <taxon>Metazoa</taxon>
        <taxon>Spiralia</taxon>
        <taxon>Gnathifera</taxon>
        <taxon>Rotifera</taxon>
        <taxon>Eurotatoria</taxon>
        <taxon>Monogononta</taxon>
        <taxon>Pseudotrocha</taxon>
        <taxon>Ploima</taxon>
        <taxon>Brachionidae</taxon>
        <taxon>Brachionus</taxon>
    </lineage>
</organism>
<sequence>MTYYELNFFNIMRKNCLKSINLKILFKKNSKTHLNVNFLIFLVQSRLGLDSRLQYARFFDRFFVLDPKFNICLKSEPFIKY</sequence>
<dbReference type="EMBL" id="REGN01001498">
    <property type="protein sequence ID" value="RNA34323.1"/>
    <property type="molecule type" value="Genomic_DNA"/>
</dbReference>